<dbReference type="GO" id="GO:0005886">
    <property type="term" value="C:plasma membrane"/>
    <property type="evidence" value="ECO:0007669"/>
    <property type="project" value="TreeGrafter"/>
</dbReference>
<dbReference type="InterPro" id="IPR011701">
    <property type="entry name" value="MFS"/>
</dbReference>
<keyword evidence="4 5" id="KW-0472">Membrane</keyword>
<feature type="transmembrane region" description="Helical" evidence="5">
    <location>
        <begin position="104"/>
        <end position="125"/>
    </location>
</feature>
<gene>
    <name evidence="7" type="ORF">C41B8_03426</name>
</gene>
<feature type="transmembrane region" description="Helical" evidence="5">
    <location>
        <begin position="258"/>
        <end position="279"/>
    </location>
</feature>
<dbReference type="Pfam" id="PF07690">
    <property type="entry name" value="MFS_1"/>
    <property type="match status" value="1"/>
</dbReference>
<evidence type="ECO:0000259" key="6">
    <source>
        <dbReference type="PROSITE" id="PS50850"/>
    </source>
</evidence>
<dbReference type="PANTHER" id="PTHR23508:SF10">
    <property type="entry name" value="CARBOXYLIC ACID TRANSPORTER PROTEIN HOMOLOG"/>
    <property type="match status" value="1"/>
</dbReference>
<dbReference type="STRING" id="1304275.C41B8_03426"/>
<keyword evidence="2 5" id="KW-0812">Transmembrane</keyword>
<feature type="transmembrane region" description="Helical" evidence="5">
    <location>
        <begin position="286"/>
        <end position="305"/>
    </location>
</feature>
<name>A0A084IPK0_SALHC</name>
<dbReference type="PROSITE" id="PS50850">
    <property type="entry name" value="MFS"/>
    <property type="match status" value="1"/>
</dbReference>
<comment type="caution">
    <text evidence="7">The sequence shown here is derived from an EMBL/GenBank/DDBJ whole genome shotgun (WGS) entry which is preliminary data.</text>
</comment>
<feature type="transmembrane region" description="Helical" evidence="5">
    <location>
        <begin position="49"/>
        <end position="67"/>
    </location>
</feature>
<sequence length="418" mass="44298">MRTRHDSRYETFIVGLMFLTWGTVFLDRMAELYLAPFIAKDFHLNAGQIGELASILAITWAFSSFVLGAVSDRVGRKPVLVPAVFAFAGLSWLCGAARNFFDMLLLRGAIGVAEGPCWSIVNTLVEKGSHPKRRGRNTGIVVSAAALIGFAVAPVLTTQIASRFGWRWAFVVAGAPGVILAVVIWLFVREPRDKTPEQASEAPVAKPGVRDFLALLKYRNIQLAAIGNCGFVAWLILYNTFCPLYIVHVAGEPATTAGFLMGAAGLGSFFIGCLVATVSDVIGRRATLLISGPLCTVLPLILLWPPMYAHLWLLAAVLFVSQAGQAVAAIVMVLVPTETAPPTMAAAAIGIVTLFGEIVGGAIAPTAAGEMADSFPSLGLAIPLLMAAAGSMLVFVVALFMRETADVKNQVARDPAAA</sequence>
<organism evidence="7 8">
    <name type="scientific">Salinisphaera hydrothermalis (strain C41B8)</name>
    <dbReference type="NCBI Taxonomy" id="1304275"/>
    <lineage>
        <taxon>Bacteria</taxon>
        <taxon>Pseudomonadati</taxon>
        <taxon>Pseudomonadota</taxon>
        <taxon>Gammaproteobacteria</taxon>
        <taxon>Salinisphaerales</taxon>
        <taxon>Salinisphaeraceae</taxon>
        <taxon>Salinisphaera</taxon>
    </lineage>
</organism>
<keyword evidence="3 5" id="KW-1133">Transmembrane helix</keyword>
<feature type="transmembrane region" description="Helical" evidence="5">
    <location>
        <begin position="12"/>
        <end position="29"/>
    </location>
</feature>
<feature type="transmembrane region" description="Helical" evidence="5">
    <location>
        <begin position="311"/>
        <end position="335"/>
    </location>
</feature>
<dbReference type="EMBL" id="APNK01000003">
    <property type="protein sequence ID" value="KEZ78634.1"/>
    <property type="molecule type" value="Genomic_DNA"/>
</dbReference>
<dbReference type="OrthoDB" id="9810492at2"/>
<dbReference type="Gene3D" id="1.20.1250.20">
    <property type="entry name" value="MFS general substrate transporter like domains"/>
    <property type="match status" value="2"/>
</dbReference>
<keyword evidence="8" id="KW-1185">Reference proteome</keyword>
<dbReference type="GO" id="GO:0046943">
    <property type="term" value="F:carboxylic acid transmembrane transporter activity"/>
    <property type="evidence" value="ECO:0007669"/>
    <property type="project" value="TreeGrafter"/>
</dbReference>
<comment type="subcellular location">
    <subcellularLocation>
        <location evidence="1">Membrane</location>
        <topology evidence="1">Multi-pass membrane protein</topology>
    </subcellularLocation>
</comment>
<dbReference type="InterPro" id="IPR005829">
    <property type="entry name" value="Sugar_transporter_CS"/>
</dbReference>
<evidence type="ECO:0000256" key="4">
    <source>
        <dbReference type="ARBA" id="ARBA00023136"/>
    </source>
</evidence>
<dbReference type="AlphaFoldDB" id="A0A084IPK0"/>
<dbReference type="RefSeq" id="WP_037334126.1">
    <property type="nucleotide sequence ID" value="NZ_APNK01000003.1"/>
</dbReference>
<dbReference type="PROSITE" id="PS00216">
    <property type="entry name" value="SUGAR_TRANSPORT_1"/>
    <property type="match status" value="2"/>
</dbReference>
<feature type="transmembrane region" description="Helical" evidence="5">
    <location>
        <begin position="137"/>
        <end position="156"/>
    </location>
</feature>
<feature type="transmembrane region" description="Helical" evidence="5">
    <location>
        <begin position="168"/>
        <end position="188"/>
    </location>
</feature>
<evidence type="ECO:0000313" key="8">
    <source>
        <dbReference type="Proteomes" id="UP000028302"/>
    </source>
</evidence>
<dbReference type="SUPFAM" id="SSF103473">
    <property type="entry name" value="MFS general substrate transporter"/>
    <property type="match status" value="1"/>
</dbReference>
<feature type="transmembrane region" description="Helical" evidence="5">
    <location>
        <begin position="380"/>
        <end position="400"/>
    </location>
</feature>
<evidence type="ECO:0000313" key="7">
    <source>
        <dbReference type="EMBL" id="KEZ78634.1"/>
    </source>
</evidence>
<dbReference type="Proteomes" id="UP000028302">
    <property type="component" value="Unassembled WGS sequence"/>
</dbReference>
<evidence type="ECO:0000256" key="1">
    <source>
        <dbReference type="ARBA" id="ARBA00004141"/>
    </source>
</evidence>
<dbReference type="eggNOG" id="COG2271">
    <property type="taxonomic scope" value="Bacteria"/>
</dbReference>
<dbReference type="InterPro" id="IPR020846">
    <property type="entry name" value="MFS_dom"/>
</dbReference>
<evidence type="ECO:0000256" key="2">
    <source>
        <dbReference type="ARBA" id="ARBA00022692"/>
    </source>
</evidence>
<proteinExistence type="predicted"/>
<protein>
    <submittedName>
        <fullName evidence="7">Major facilitator superfamily protein</fullName>
    </submittedName>
</protein>
<dbReference type="PANTHER" id="PTHR23508">
    <property type="entry name" value="CARBOXYLIC ACID TRANSPORTER PROTEIN HOMOLOG"/>
    <property type="match status" value="1"/>
</dbReference>
<accession>A0A084IPK0</accession>
<feature type="transmembrane region" description="Helical" evidence="5">
    <location>
        <begin position="223"/>
        <end position="246"/>
    </location>
</feature>
<dbReference type="InterPro" id="IPR036259">
    <property type="entry name" value="MFS_trans_sf"/>
</dbReference>
<reference evidence="7 8" key="1">
    <citation type="submission" date="2013-03" db="EMBL/GenBank/DDBJ databases">
        <title>Salinisphaera hydrothermalis C41B8 Genome Sequencing.</title>
        <authorList>
            <person name="Li C."/>
            <person name="Lai Q."/>
            <person name="Shao Z."/>
        </authorList>
    </citation>
    <scope>NUCLEOTIDE SEQUENCE [LARGE SCALE GENOMIC DNA]</scope>
    <source>
        <strain evidence="7 8">C41B8</strain>
    </source>
</reference>
<evidence type="ECO:0000256" key="3">
    <source>
        <dbReference type="ARBA" id="ARBA00022989"/>
    </source>
</evidence>
<feature type="transmembrane region" description="Helical" evidence="5">
    <location>
        <begin position="347"/>
        <end position="368"/>
    </location>
</feature>
<feature type="domain" description="Major facilitator superfamily (MFS) profile" evidence="6">
    <location>
        <begin position="13"/>
        <end position="406"/>
    </location>
</feature>
<evidence type="ECO:0000256" key="5">
    <source>
        <dbReference type="SAM" id="Phobius"/>
    </source>
</evidence>
<feature type="transmembrane region" description="Helical" evidence="5">
    <location>
        <begin position="79"/>
        <end position="98"/>
    </location>
</feature>